<dbReference type="Proteomes" id="UP001652503">
    <property type="component" value="Unassembled WGS sequence"/>
</dbReference>
<gene>
    <name evidence="4" type="ORF">OE647_19170</name>
</gene>
<dbReference type="SUPFAM" id="SSF51338">
    <property type="entry name" value="Composite domain of metallo-dependent hydrolases"/>
    <property type="match status" value="2"/>
</dbReference>
<dbReference type="PANTHER" id="PTHR43135:SF3">
    <property type="entry name" value="ALPHA-D-RIBOSE 1-METHYLPHOSPHONATE 5-TRIPHOSPHATE DIPHOSPHATASE"/>
    <property type="match status" value="1"/>
</dbReference>
<evidence type="ECO:0000256" key="1">
    <source>
        <dbReference type="SAM" id="MobiDB-lite"/>
    </source>
</evidence>
<dbReference type="InterPro" id="IPR011059">
    <property type="entry name" value="Metal-dep_hydrolase_composite"/>
</dbReference>
<dbReference type="Gene3D" id="3.20.20.140">
    <property type="entry name" value="Metal-dependent hydrolases"/>
    <property type="match status" value="1"/>
</dbReference>
<dbReference type="PROSITE" id="PS01137">
    <property type="entry name" value="TATD_1"/>
    <property type="match status" value="1"/>
</dbReference>
<evidence type="ECO:0000313" key="4">
    <source>
        <dbReference type="EMBL" id="MCV2866835.1"/>
    </source>
</evidence>
<evidence type="ECO:0000256" key="2">
    <source>
        <dbReference type="SAM" id="SignalP"/>
    </source>
</evidence>
<evidence type="ECO:0000313" key="5">
    <source>
        <dbReference type="Proteomes" id="UP001652503"/>
    </source>
</evidence>
<evidence type="ECO:0000259" key="3">
    <source>
        <dbReference type="Pfam" id="PF01979"/>
    </source>
</evidence>
<feature type="region of interest" description="Disordered" evidence="1">
    <location>
        <begin position="156"/>
        <end position="175"/>
    </location>
</feature>
<dbReference type="Pfam" id="PF01979">
    <property type="entry name" value="Amidohydro_1"/>
    <property type="match status" value="1"/>
</dbReference>
<dbReference type="InterPro" id="IPR006680">
    <property type="entry name" value="Amidohydro-rel"/>
</dbReference>
<feature type="domain" description="Amidohydrolase-related" evidence="3">
    <location>
        <begin position="82"/>
        <end position="439"/>
    </location>
</feature>
<feature type="chain" id="PRO_5046192166" evidence="2">
    <location>
        <begin position="26"/>
        <end position="445"/>
    </location>
</feature>
<dbReference type="InterPro" id="IPR057744">
    <property type="entry name" value="OTAase-like"/>
</dbReference>
<dbReference type="PANTHER" id="PTHR43135">
    <property type="entry name" value="ALPHA-D-RIBOSE 1-METHYLPHOSPHONATE 5-TRIPHOSPHATE DIPHOSPHATASE"/>
    <property type="match status" value="1"/>
</dbReference>
<comment type="caution">
    <text evidence="4">The sequence shown here is derived from an EMBL/GenBank/DDBJ whole genome shotgun (WGS) entry which is preliminary data.</text>
</comment>
<accession>A0ABT2Z6S5</accession>
<dbReference type="EMBL" id="JAOWLA010000030">
    <property type="protein sequence ID" value="MCV2866835.1"/>
    <property type="molecule type" value="Genomic_DNA"/>
</dbReference>
<dbReference type="RefSeq" id="WP_263723382.1">
    <property type="nucleotide sequence ID" value="NZ_JAOWLA010000030.1"/>
</dbReference>
<sequence length="445" mass="48175">MKRLNPRNLTAALAVAVSFALPATAQDASGPILFTNVHVFDGVNETLIENANVVVTDNLITAVSTEALAVAGGTVIDGGGRTLMPGLIDTHQHLNQGGLSLADQFANLYYIGIAQSKYAEGTLMRGVTSVRDPGGDSMGLKRAIDEGLVPGPRIVSAGPVVGPTNGHGDTRFPYTGHPRFDKVGMTPDRRLNFAYMADGEAEVLAATREILRQGASFIKIMAGGGVSTDLDPIDTKQYTPAEMRAAVAAAADWNTYVGAHAYNVESIRRAIDAGVKVIEHGQQIDEETMKYAVEKGIWFTSQYLVFTIDIPSFTEKARESQRVVLQDTERFFELAKKYNAKLTFGTDLVLGADPMLQTKELVMRKKWFTPYEILVQGTSRPAELIALSGPRNPYPGKLGVIEEGAYADLLLVDGNPLENIDLIGDPEKNFVVIMKDGVIYKNTLQ</sequence>
<proteinExistence type="predicted"/>
<dbReference type="CDD" id="cd01299">
    <property type="entry name" value="Met_dep_hydrolase_A"/>
    <property type="match status" value="1"/>
</dbReference>
<protein>
    <submittedName>
        <fullName evidence="4">Amidohydrolase family protein</fullName>
    </submittedName>
</protein>
<dbReference type="Gene3D" id="2.30.40.10">
    <property type="entry name" value="Urease, subunit C, domain 1"/>
    <property type="match status" value="1"/>
</dbReference>
<reference evidence="4 5" key="1">
    <citation type="submission" date="2022-10" db="EMBL/GenBank/DDBJ databases">
        <title>Defluviimonas sp. nov., isolated from ocean surface water.</title>
        <authorList>
            <person name="He W."/>
            <person name="Wang L."/>
            <person name="Zhang D.-F."/>
        </authorList>
    </citation>
    <scope>NUCLEOTIDE SEQUENCE [LARGE SCALE GENOMIC DNA]</scope>
    <source>
        <strain evidence="4 5">WL0075</strain>
    </source>
</reference>
<dbReference type="InterPro" id="IPR032466">
    <property type="entry name" value="Metal_Hydrolase"/>
</dbReference>
<keyword evidence="5" id="KW-1185">Reference proteome</keyword>
<keyword evidence="2" id="KW-0732">Signal</keyword>
<dbReference type="InterPro" id="IPR018228">
    <property type="entry name" value="DNase_TatD-rel_CS"/>
</dbReference>
<feature type="signal peptide" evidence="2">
    <location>
        <begin position="1"/>
        <end position="25"/>
    </location>
</feature>
<organism evidence="4 5">
    <name type="scientific">Albidovulum sediminicola</name>
    <dbReference type="NCBI Taxonomy" id="2984331"/>
    <lineage>
        <taxon>Bacteria</taxon>
        <taxon>Pseudomonadati</taxon>
        <taxon>Pseudomonadota</taxon>
        <taxon>Alphaproteobacteria</taxon>
        <taxon>Rhodobacterales</taxon>
        <taxon>Paracoccaceae</taxon>
        <taxon>Albidovulum</taxon>
    </lineage>
</organism>
<dbReference type="InterPro" id="IPR051781">
    <property type="entry name" value="Metallo-dep_Hydrolase"/>
</dbReference>
<dbReference type="SUPFAM" id="SSF51556">
    <property type="entry name" value="Metallo-dependent hydrolases"/>
    <property type="match status" value="1"/>
</dbReference>
<name>A0ABT2Z6S5_9RHOB</name>